<dbReference type="GeneID" id="54552992"/>
<accession>A0A6A6JG79</accession>
<dbReference type="OrthoDB" id="417481at2759"/>
<proteinExistence type="predicted"/>
<dbReference type="AlphaFoldDB" id="A0A6A6JG79"/>
<gene>
    <name evidence="3" type="ORF">EI97DRAFT_443383</name>
</gene>
<evidence type="ECO:0000256" key="1">
    <source>
        <dbReference type="SAM" id="MobiDB-lite"/>
    </source>
</evidence>
<evidence type="ECO:0000313" key="4">
    <source>
        <dbReference type="Proteomes" id="UP000800097"/>
    </source>
</evidence>
<protein>
    <recommendedName>
        <fullName evidence="2">Mei2-like C-terminal RNA recognition motif domain-containing protein</fullName>
    </recommendedName>
</protein>
<feature type="region of interest" description="Disordered" evidence="1">
    <location>
        <begin position="305"/>
        <end position="340"/>
    </location>
</feature>
<dbReference type="Pfam" id="PF04059">
    <property type="entry name" value="RRM_2"/>
    <property type="match status" value="1"/>
</dbReference>
<dbReference type="EMBL" id="ML986498">
    <property type="protein sequence ID" value="KAF2275133.1"/>
    <property type="molecule type" value="Genomic_DNA"/>
</dbReference>
<evidence type="ECO:0000313" key="3">
    <source>
        <dbReference type="EMBL" id="KAF2275133.1"/>
    </source>
</evidence>
<dbReference type="RefSeq" id="XP_033652672.1">
    <property type="nucleotide sequence ID" value="XM_033799817.1"/>
</dbReference>
<dbReference type="InterPro" id="IPR007201">
    <property type="entry name" value="Mei2-like_Rrm_C"/>
</dbReference>
<evidence type="ECO:0000259" key="2">
    <source>
        <dbReference type="Pfam" id="PF04059"/>
    </source>
</evidence>
<sequence>MQALQHMSRAFLWLERCLRDLLPMASYILSSSPVPPNSAAYASSPPGTVSPTTTVTQYSPVARRHGEEEEEAAVHVSSFQNSTSLPALATPSQQGRRGYAFVNFSDMNGRIALIENIEHRQWKGFRSSKAAEISYATIQGKEALIAKFRNPSVMQETPSCCPRIFVSHLAFFGDGGIAGPDCSSPRATTGNPTSAGPSWLSRHPTILPNSAAPLSLRAQMGSSRRTYTHLARYATEEFSNGCCARKSPGRSDWRVARRGRYKIIEGGTASASPSRPSLPGWRGRGNGDALANFKQSEDYRKQTLCGFPSSNLEPTGAASPLSNRGRSLRLPASSTPGKGLKRVLQQIRQRQNLRPVEPLSLAIPLSIRNGAAAAPSAV</sequence>
<organism evidence="3 4">
    <name type="scientific">Westerdykella ornata</name>
    <dbReference type="NCBI Taxonomy" id="318751"/>
    <lineage>
        <taxon>Eukaryota</taxon>
        <taxon>Fungi</taxon>
        <taxon>Dikarya</taxon>
        <taxon>Ascomycota</taxon>
        <taxon>Pezizomycotina</taxon>
        <taxon>Dothideomycetes</taxon>
        <taxon>Pleosporomycetidae</taxon>
        <taxon>Pleosporales</taxon>
        <taxon>Sporormiaceae</taxon>
        <taxon>Westerdykella</taxon>
    </lineage>
</organism>
<name>A0A6A6JG79_WESOR</name>
<keyword evidence="4" id="KW-1185">Reference proteome</keyword>
<feature type="domain" description="Mei2-like C-terminal RNA recognition motif" evidence="2">
    <location>
        <begin position="97"/>
        <end position="149"/>
    </location>
</feature>
<reference evidence="3" key="1">
    <citation type="journal article" date="2020" name="Stud. Mycol.">
        <title>101 Dothideomycetes genomes: a test case for predicting lifestyles and emergence of pathogens.</title>
        <authorList>
            <person name="Haridas S."/>
            <person name="Albert R."/>
            <person name="Binder M."/>
            <person name="Bloem J."/>
            <person name="Labutti K."/>
            <person name="Salamov A."/>
            <person name="Andreopoulos B."/>
            <person name="Baker S."/>
            <person name="Barry K."/>
            <person name="Bills G."/>
            <person name="Bluhm B."/>
            <person name="Cannon C."/>
            <person name="Castanera R."/>
            <person name="Culley D."/>
            <person name="Daum C."/>
            <person name="Ezra D."/>
            <person name="Gonzalez J."/>
            <person name="Henrissat B."/>
            <person name="Kuo A."/>
            <person name="Liang C."/>
            <person name="Lipzen A."/>
            <person name="Lutzoni F."/>
            <person name="Magnuson J."/>
            <person name="Mondo S."/>
            <person name="Nolan M."/>
            <person name="Ohm R."/>
            <person name="Pangilinan J."/>
            <person name="Park H.-J."/>
            <person name="Ramirez L."/>
            <person name="Alfaro M."/>
            <person name="Sun H."/>
            <person name="Tritt A."/>
            <person name="Yoshinaga Y."/>
            <person name="Zwiers L.-H."/>
            <person name="Turgeon B."/>
            <person name="Goodwin S."/>
            <person name="Spatafora J."/>
            <person name="Crous P."/>
            <person name="Grigoriev I."/>
        </authorList>
    </citation>
    <scope>NUCLEOTIDE SEQUENCE</scope>
    <source>
        <strain evidence="3">CBS 379.55</strain>
    </source>
</reference>
<dbReference type="Proteomes" id="UP000800097">
    <property type="component" value="Unassembled WGS sequence"/>
</dbReference>